<dbReference type="EMBL" id="JYDH01000012">
    <property type="protein sequence ID" value="KRY40601.1"/>
    <property type="molecule type" value="Genomic_DNA"/>
</dbReference>
<dbReference type="AlphaFoldDB" id="A0A0V1BTY0"/>
<keyword evidence="2" id="KW-1185">Reference proteome</keyword>
<accession>A0A0V1BTY0</accession>
<name>A0A0V1BTY0_TRISP</name>
<protein>
    <submittedName>
        <fullName evidence="1">Uncharacterized protein</fullName>
    </submittedName>
</protein>
<sequence>MPLSECFFLAQPFRCSLSSPQLYQDSARCRSQRISVLHSRLTATQSHPAALNACDKSSFFAATASNSSLMETCFLTALYVSAHFSVGFLRNNR</sequence>
<dbReference type="InParanoid" id="A0A0V1BTY0"/>
<organism evidence="1 2">
    <name type="scientific">Trichinella spiralis</name>
    <name type="common">Trichina worm</name>
    <dbReference type="NCBI Taxonomy" id="6334"/>
    <lineage>
        <taxon>Eukaryota</taxon>
        <taxon>Metazoa</taxon>
        <taxon>Ecdysozoa</taxon>
        <taxon>Nematoda</taxon>
        <taxon>Enoplea</taxon>
        <taxon>Dorylaimia</taxon>
        <taxon>Trichinellida</taxon>
        <taxon>Trichinellidae</taxon>
        <taxon>Trichinella</taxon>
    </lineage>
</organism>
<gene>
    <name evidence="1" type="ORF">T01_11998</name>
</gene>
<evidence type="ECO:0000313" key="2">
    <source>
        <dbReference type="Proteomes" id="UP000054776"/>
    </source>
</evidence>
<proteinExistence type="predicted"/>
<dbReference type="Proteomes" id="UP000054776">
    <property type="component" value="Unassembled WGS sequence"/>
</dbReference>
<reference evidence="1 2" key="1">
    <citation type="submission" date="2015-01" db="EMBL/GenBank/DDBJ databases">
        <title>Evolution of Trichinella species and genotypes.</title>
        <authorList>
            <person name="Korhonen P.K."/>
            <person name="Edoardo P."/>
            <person name="Giuseppe L.R."/>
            <person name="Gasser R.B."/>
        </authorList>
    </citation>
    <scope>NUCLEOTIDE SEQUENCE [LARGE SCALE GENOMIC DNA]</scope>
    <source>
        <strain evidence="1">ISS3</strain>
    </source>
</reference>
<evidence type="ECO:0000313" key="1">
    <source>
        <dbReference type="EMBL" id="KRY40601.1"/>
    </source>
</evidence>
<comment type="caution">
    <text evidence="1">The sequence shown here is derived from an EMBL/GenBank/DDBJ whole genome shotgun (WGS) entry which is preliminary data.</text>
</comment>